<comment type="catalytic activity">
    <reaction evidence="4">
        <text>(6S)-5-formyl-5,6,7,8-tetrahydrofolate + ATP = (6R)-5,10-methenyltetrahydrofolate + ADP + phosphate</text>
        <dbReference type="Rhea" id="RHEA:10488"/>
        <dbReference type="ChEBI" id="CHEBI:30616"/>
        <dbReference type="ChEBI" id="CHEBI:43474"/>
        <dbReference type="ChEBI" id="CHEBI:57455"/>
        <dbReference type="ChEBI" id="CHEBI:57457"/>
        <dbReference type="ChEBI" id="CHEBI:456216"/>
        <dbReference type="EC" id="6.3.3.2"/>
    </reaction>
</comment>
<dbReference type="SUPFAM" id="SSF100950">
    <property type="entry name" value="NagB/RpiA/CoA transferase-like"/>
    <property type="match status" value="1"/>
</dbReference>
<reference evidence="5 6" key="1">
    <citation type="submission" date="2023-10" db="EMBL/GenBank/DDBJ databases">
        <title>Noviherbaspirillum sp. CPCC 100848 genome assembly.</title>
        <authorList>
            <person name="Li X.Y."/>
            <person name="Fang X.M."/>
        </authorList>
    </citation>
    <scope>NUCLEOTIDE SEQUENCE [LARGE SCALE GENOMIC DNA]</scope>
    <source>
        <strain evidence="5 6">CPCC 100848</strain>
    </source>
</reference>
<comment type="caution">
    <text evidence="5">The sequence shown here is derived from an EMBL/GenBank/DDBJ whole genome shotgun (WGS) entry which is preliminary data.</text>
</comment>
<accession>A0ABU6J5Y6</accession>
<dbReference type="Pfam" id="PF01812">
    <property type="entry name" value="5-FTHF_cyc-lig"/>
    <property type="match status" value="1"/>
</dbReference>
<dbReference type="InterPro" id="IPR024185">
    <property type="entry name" value="FTHF_cligase-like_sf"/>
</dbReference>
<dbReference type="InterPro" id="IPR002698">
    <property type="entry name" value="FTHF_cligase"/>
</dbReference>
<dbReference type="EC" id="6.3.3.2" evidence="4"/>
<evidence type="ECO:0000256" key="2">
    <source>
        <dbReference type="ARBA" id="ARBA00022741"/>
    </source>
</evidence>
<name>A0ABU6J5Y6_9BURK</name>
<evidence type="ECO:0000313" key="5">
    <source>
        <dbReference type="EMBL" id="MEC4719036.1"/>
    </source>
</evidence>
<sequence>MPNAISTKSALRKTLLANRQAMSTEVRQTLDYRIAEHLEAWCIEHPVKTLGVYWPIRGEPDLRHVYEKLCQLGMALALPVVTDKDAPLRFMAWTPGDAMEKDRYGIAIPARGSEVRPDAVLVPCVGFNAQRFRLGYGGGFYDRTLAQAPRPLAVGIAYASSLTAFEADAFDIALDRVITESMQF</sequence>
<evidence type="ECO:0000256" key="3">
    <source>
        <dbReference type="ARBA" id="ARBA00022840"/>
    </source>
</evidence>
<keyword evidence="6" id="KW-1185">Reference proteome</keyword>
<keyword evidence="4" id="KW-0479">Metal-binding</keyword>
<dbReference type="Gene3D" id="3.40.50.10420">
    <property type="entry name" value="NagB/RpiA/CoA transferase-like"/>
    <property type="match status" value="1"/>
</dbReference>
<keyword evidence="5" id="KW-0436">Ligase</keyword>
<gene>
    <name evidence="5" type="ORF">RY831_07745</name>
</gene>
<dbReference type="PANTHER" id="PTHR23407:SF1">
    <property type="entry name" value="5-FORMYLTETRAHYDROFOLATE CYCLO-LIGASE"/>
    <property type="match status" value="1"/>
</dbReference>
<keyword evidence="4" id="KW-0460">Magnesium</keyword>
<comment type="cofactor">
    <cofactor evidence="4">
        <name>Mg(2+)</name>
        <dbReference type="ChEBI" id="CHEBI:18420"/>
    </cofactor>
</comment>
<dbReference type="EMBL" id="JAWIIV010000005">
    <property type="protein sequence ID" value="MEC4719036.1"/>
    <property type="molecule type" value="Genomic_DNA"/>
</dbReference>
<dbReference type="PANTHER" id="PTHR23407">
    <property type="entry name" value="ATPASE INHIBITOR/5-FORMYLTETRAHYDROFOLATE CYCLO-LIGASE"/>
    <property type="match status" value="1"/>
</dbReference>
<dbReference type="PIRSF" id="PIRSF006806">
    <property type="entry name" value="FTHF_cligase"/>
    <property type="match status" value="1"/>
</dbReference>
<proteinExistence type="inferred from homology"/>
<dbReference type="NCBIfam" id="TIGR02727">
    <property type="entry name" value="MTHFS_bact"/>
    <property type="match status" value="1"/>
</dbReference>
<dbReference type="InterPro" id="IPR037171">
    <property type="entry name" value="NagB/RpiA_transferase-like"/>
</dbReference>
<dbReference type="RefSeq" id="WP_326505762.1">
    <property type="nucleotide sequence ID" value="NZ_JAWIIV010000005.1"/>
</dbReference>
<dbReference type="Proteomes" id="UP001352263">
    <property type="component" value="Unassembled WGS sequence"/>
</dbReference>
<organism evidence="5 6">
    <name type="scientific">Noviherbaspirillum album</name>
    <dbReference type="NCBI Taxonomy" id="3080276"/>
    <lineage>
        <taxon>Bacteria</taxon>
        <taxon>Pseudomonadati</taxon>
        <taxon>Pseudomonadota</taxon>
        <taxon>Betaproteobacteria</taxon>
        <taxon>Burkholderiales</taxon>
        <taxon>Oxalobacteraceae</taxon>
        <taxon>Noviherbaspirillum</taxon>
    </lineage>
</organism>
<evidence type="ECO:0000313" key="6">
    <source>
        <dbReference type="Proteomes" id="UP001352263"/>
    </source>
</evidence>
<dbReference type="GO" id="GO:0030272">
    <property type="term" value="F:5-formyltetrahydrofolate cyclo-ligase activity"/>
    <property type="evidence" value="ECO:0007669"/>
    <property type="project" value="UniProtKB-EC"/>
</dbReference>
<keyword evidence="2 4" id="KW-0547">Nucleotide-binding</keyword>
<protein>
    <recommendedName>
        <fullName evidence="4">5-formyltetrahydrofolate cyclo-ligase</fullName>
        <ecNumber evidence="4">6.3.3.2</ecNumber>
    </recommendedName>
</protein>
<comment type="similarity">
    <text evidence="1 4">Belongs to the 5-formyltetrahydrofolate cyclo-ligase family.</text>
</comment>
<keyword evidence="3 4" id="KW-0067">ATP-binding</keyword>
<evidence type="ECO:0000256" key="1">
    <source>
        <dbReference type="ARBA" id="ARBA00010638"/>
    </source>
</evidence>
<evidence type="ECO:0000256" key="4">
    <source>
        <dbReference type="RuleBase" id="RU361279"/>
    </source>
</evidence>